<dbReference type="OrthoDB" id="407432at2759"/>
<evidence type="ECO:0000313" key="14">
    <source>
        <dbReference type="Proteomes" id="UP000250140"/>
    </source>
</evidence>
<feature type="compositionally biased region" description="Polar residues" evidence="10">
    <location>
        <begin position="232"/>
        <end position="252"/>
    </location>
</feature>
<feature type="domain" description="Poly(A) RNA polymerase mitochondrial-like central palm" evidence="12">
    <location>
        <begin position="39"/>
        <end position="151"/>
    </location>
</feature>
<keyword evidence="7" id="KW-0808">Transferase</keyword>
<accession>A0A8E2JLN5</accession>
<dbReference type="PANTHER" id="PTHR12271:SF40">
    <property type="entry name" value="POLY(A) RNA POLYMERASE GLD2"/>
    <property type="match status" value="1"/>
</dbReference>
<dbReference type="InterPro" id="IPR002058">
    <property type="entry name" value="PAP_assoc"/>
</dbReference>
<evidence type="ECO:0000256" key="2">
    <source>
        <dbReference type="ARBA" id="ARBA00001946"/>
    </source>
</evidence>
<dbReference type="InterPro" id="IPR043519">
    <property type="entry name" value="NT_sf"/>
</dbReference>
<dbReference type="Pfam" id="PF03828">
    <property type="entry name" value="PAP_assoc"/>
    <property type="match status" value="1"/>
</dbReference>
<dbReference type="SUPFAM" id="SSF81631">
    <property type="entry name" value="PAP/OAS1 substrate-binding domain"/>
    <property type="match status" value="1"/>
</dbReference>
<dbReference type="Pfam" id="PF22600">
    <property type="entry name" value="MTPAP-like_central"/>
    <property type="match status" value="1"/>
</dbReference>
<dbReference type="GO" id="GO:0046872">
    <property type="term" value="F:metal ion binding"/>
    <property type="evidence" value="ECO:0007669"/>
    <property type="project" value="UniProtKB-KW"/>
</dbReference>
<evidence type="ECO:0000256" key="10">
    <source>
        <dbReference type="SAM" id="MobiDB-lite"/>
    </source>
</evidence>
<evidence type="ECO:0000256" key="9">
    <source>
        <dbReference type="ARBA" id="ARBA00022842"/>
    </source>
</evidence>
<dbReference type="Gene3D" id="3.30.460.10">
    <property type="entry name" value="Beta Polymerase, domain 2"/>
    <property type="match status" value="1"/>
</dbReference>
<evidence type="ECO:0000256" key="6">
    <source>
        <dbReference type="ARBA" id="ARBA00022490"/>
    </source>
</evidence>
<dbReference type="InterPro" id="IPR054708">
    <property type="entry name" value="MTPAP-like_central"/>
</dbReference>
<feature type="compositionally biased region" description="Basic and acidic residues" evidence="10">
    <location>
        <begin position="253"/>
        <end position="269"/>
    </location>
</feature>
<reference evidence="13 14" key="1">
    <citation type="journal article" date="2016" name="Nat. Commun.">
        <title>Ectomycorrhizal ecology is imprinted in the genome of the dominant symbiotic fungus Cenococcum geophilum.</title>
        <authorList>
            <consortium name="DOE Joint Genome Institute"/>
            <person name="Peter M."/>
            <person name="Kohler A."/>
            <person name="Ohm R.A."/>
            <person name="Kuo A."/>
            <person name="Krutzmann J."/>
            <person name="Morin E."/>
            <person name="Arend M."/>
            <person name="Barry K.W."/>
            <person name="Binder M."/>
            <person name="Choi C."/>
            <person name="Clum A."/>
            <person name="Copeland A."/>
            <person name="Grisel N."/>
            <person name="Haridas S."/>
            <person name="Kipfer T."/>
            <person name="LaButti K."/>
            <person name="Lindquist E."/>
            <person name="Lipzen A."/>
            <person name="Maire R."/>
            <person name="Meier B."/>
            <person name="Mihaltcheva S."/>
            <person name="Molinier V."/>
            <person name="Murat C."/>
            <person name="Poggeler S."/>
            <person name="Quandt C.A."/>
            <person name="Sperisen C."/>
            <person name="Tritt A."/>
            <person name="Tisserant E."/>
            <person name="Crous P.W."/>
            <person name="Henrissat B."/>
            <person name="Nehls U."/>
            <person name="Egli S."/>
            <person name="Spatafora J.W."/>
            <person name="Grigoriev I.V."/>
            <person name="Martin F.M."/>
        </authorList>
    </citation>
    <scope>NUCLEOTIDE SEQUENCE [LARGE SCALE GENOMIC DNA]</scope>
    <source>
        <strain evidence="13 14">CBS 207.34</strain>
    </source>
</reference>
<dbReference type="GO" id="GO:1990817">
    <property type="term" value="F:poly(A) RNA polymerase activity"/>
    <property type="evidence" value="ECO:0007669"/>
    <property type="project" value="UniProtKB-EC"/>
</dbReference>
<evidence type="ECO:0000256" key="3">
    <source>
        <dbReference type="ARBA" id="ARBA00004496"/>
    </source>
</evidence>
<keyword evidence="14" id="KW-1185">Reference proteome</keyword>
<gene>
    <name evidence="13" type="ORF">AOQ84DRAFT_306192</name>
</gene>
<comment type="cofactor">
    <cofactor evidence="2">
        <name>Mg(2+)</name>
        <dbReference type="ChEBI" id="CHEBI:18420"/>
    </cofactor>
</comment>
<keyword evidence="8" id="KW-0479">Metal-binding</keyword>
<evidence type="ECO:0000259" key="12">
    <source>
        <dbReference type="Pfam" id="PF22600"/>
    </source>
</evidence>
<keyword evidence="9" id="KW-0460">Magnesium</keyword>
<feature type="compositionally biased region" description="Polar residues" evidence="10">
    <location>
        <begin position="196"/>
        <end position="212"/>
    </location>
</feature>
<dbReference type="SUPFAM" id="SSF81301">
    <property type="entry name" value="Nucleotidyltransferase"/>
    <property type="match status" value="1"/>
</dbReference>
<sequence length="590" mass="65870">MQSPQRQNFRQVPPPQTYENYAAQCQYLSQIAELEIPKVEMSPTELFEKEKFRSKLEVLCQEALTEGYTGEISSIALKCFGSIRSGFATQGSDVDLAIVPSWVNPSSTLTHSSRIDRDIPRLFEKKLLEKGFGARLLTRTRVPILKVCEKPTPELYVALCEERKKWDDLPEEEKYPVAPTPQESTPPPAPLVAIDGQTNSAQNIQHHSPNSKTHTVSRSSTNSTVSEKDIPQSPTRANEPTTPTSTSTAFQDNSKDPKTPHQNRPEKPWLREKALGPLDFPKSGIGIQSDMNFSNPLALHNTQLLRCYSICDPRVRPMVLFVKTWAKRRKINSSYSGTLSSYGYVLMVLHYLVNVAQPPVCPNLQLCYRPRPGATPEQIAAETTVEGYEVRFWGNEEEIADAANRRRLTVNNQSLGVLLCGFFQYYANLKFNGQSFIWTSEVLSLRTLGGIRDKREKGWTAAKTTTVDGKEVRHRYLFAIEDPFEWDHNVARTVTHNGIVTIRDEFRRAWRLLVDVGNGRVPDGELCEQVVEASPLPVPKAVKAGDIELGLESAAAAAKAGTRNLENALAQTAVTYVAGKSNDQNRVGTA</sequence>
<proteinExistence type="inferred from homology"/>
<protein>
    <recommendedName>
        <fullName evidence="5">polynucleotide adenylyltransferase</fullName>
        <ecNumber evidence="5">2.7.7.19</ecNumber>
    </recommendedName>
</protein>
<dbReference type="GO" id="GO:0050265">
    <property type="term" value="F:RNA uridylyltransferase activity"/>
    <property type="evidence" value="ECO:0007669"/>
    <property type="project" value="TreeGrafter"/>
</dbReference>
<dbReference type="Gene3D" id="1.10.1410.10">
    <property type="match status" value="1"/>
</dbReference>
<dbReference type="GO" id="GO:0010605">
    <property type="term" value="P:negative regulation of macromolecule metabolic process"/>
    <property type="evidence" value="ECO:0007669"/>
    <property type="project" value="UniProtKB-ARBA"/>
</dbReference>
<feature type="region of interest" description="Disordered" evidence="10">
    <location>
        <begin position="171"/>
        <end position="269"/>
    </location>
</feature>
<evidence type="ECO:0000259" key="11">
    <source>
        <dbReference type="Pfam" id="PF03828"/>
    </source>
</evidence>
<comment type="similarity">
    <text evidence="4">Belongs to the DNA polymerase type-B-like family.</text>
</comment>
<dbReference type="EC" id="2.7.7.19" evidence="5"/>
<dbReference type="AlphaFoldDB" id="A0A8E2JLN5"/>
<comment type="cofactor">
    <cofactor evidence="1">
        <name>Mn(2+)</name>
        <dbReference type="ChEBI" id="CHEBI:29035"/>
    </cofactor>
</comment>
<name>A0A8E2JLN5_9PEZI</name>
<dbReference type="Proteomes" id="UP000250140">
    <property type="component" value="Unassembled WGS sequence"/>
</dbReference>
<evidence type="ECO:0000256" key="4">
    <source>
        <dbReference type="ARBA" id="ARBA00008593"/>
    </source>
</evidence>
<dbReference type="GO" id="GO:0005737">
    <property type="term" value="C:cytoplasm"/>
    <property type="evidence" value="ECO:0007669"/>
    <property type="project" value="UniProtKB-SubCell"/>
</dbReference>
<feature type="domain" description="PAP-associated" evidence="11">
    <location>
        <begin position="414"/>
        <end position="488"/>
    </location>
</feature>
<evidence type="ECO:0000313" key="13">
    <source>
        <dbReference type="EMBL" id="OCL01667.1"/>
    </source>
</evidence>
<evidence type="ECO:0000256" key="5">
    <source>
        <dbReference type="ARBA" id="ARBA00012388"/>
    </source>
</evidence>
<dbReference type="PANTHER" id="PTHR12271">
    <property type="entry name" value="POLY A POLYMERASE CID PAP -RELATED"/>
    <property type="match status" value="1"/>
</dbReference>
<comment type="subcellular location">
    <subcellularLocation>
        <location evidence="3">Cytoplasm</location>
    </subcellularLocation>
</comment>
<evidence type="ECO:0000256" key="8">
    <source>
        <dbReference type="ARBA" id="ARBA00022723"/>
    </source>
</evidence>
<evidence type="ECO:0000256" key="1">
    <source>
        <dbReference type="ARBA" id="ARBA00001936"/>
    </source>
</evidence>
<feature type="compositionally biased region" description="Low complexity" evidence="10">
    <location>
        <begin position="213"/>
        <end position="225"/>
    </location>
</feature>
<keyword evidence="6" id="KW-0963">Cytoplasm</keyword>
<dbReference type="EMBL" id="KV751092">
    <property type="protein sequence ID" value="OCL01667.1"/>
    <property type="molecule type" value="Genomic_DNA"/>
</dbReference>
<organism evidence="13 14">
    <name type="scientific">Glonium stellatum</name>
    <dbReference type="NCBI Taxonomy" id="574774"/>
    <lineage>
        <taxon>Eukaryota</taxon>
        <taxon>Fungi</taxon>
        <taxon>Dikarya</taxon>
        <taxon>Ascomycota</taxon>
        <taxon>Pezizomycotina</taxon>
        <taxon>Dothideomycetes</taxon>
        <taxon>Pleosporomycetidae</taxon>
        <taxon>Gloniales</taxon>
        <taxon>Gloniaceae</taxon>
        <taxon>Glonium</taxon>
    </lineage>
</organism>
<evidence type="ECO:0000256" key="7">
    <source>
        <dbReference type="ARBA" id="ARBA00022679"/>
    </source>
</evidence>
<dbReference type="GO" id="GO:0031123">
    <property type="term" value="P:RNA 3'-end processing"/>
    <property type="evidence" value="ECO:0007669"/>
    <property type="project" value="TreeGrafter"/>
</dbReference>